<protein>
    <submittedName>
        <fullName evidence="9">Response regulator transcription factor</fullName>
    </submittedName>
</protein>
<dbReference type="GO" id="GO:0000156">
    <property type="term" value="F:phosphorelay response regulator activity"/>
    <property type="evidence" value="ECO:0007669"/>
    <property type="project" value="TreeGrafter"/>
</dbReference>
<dbReference type="SMART" id="SM00448">
    <property type="entry name" value="REC"/>
    <property type="match status" value="1"/>
</dbReference>
<dbReference type="PANTHER" id="PTHR48111:SF4">
    <property type="entry name" value="DNA-BINDING DUAL TRANSCRIPTIONAL REGULATOR OMPR"/>
    <property type="match status" value="1"/>
</dbReference>
<feature type="domain" description="Response regulatory" evidence="7">
    <location>
        <begin position="2"/>
        <end position="113"/>
    </location>
</feature>
<dbReference type="AlphaFoldDB" id="A0A6G4WUY7"/>
<gene>
    <name evidence="9" type="ORF">G5C65_11290</name>
</gene>
<dbReference type="CDD" id="cd00383">
    <property type="entry name" value="trans_reg_C"/>
    <property type="match status" value="1"/>
</dbReference>
<dbReference type="SMART" id="SM00862">
    <property type="entry name" value="Trans_reg_C"/>
    <property type="match status" value="1"/>
</dbReference>
<evidence type="ECO:0000256" key="6">
    <source>
        <dbReference type="PROSITE-ProRule" id="PRU01091"/>
    </source>
</evidence>
<evidence type="ECO:0000256" key="3">
    <source>
        <dbReference type="ARBA" id="ARBA00023125"/>
    </source>
</evidence>
<dbReference type="Proteomes" id="UP000477722">
    <property type="component" value="Unassembled WGS sequence"/>
</dbReference>
<dbReference type="InterPro" id="IPR039420">
    <property type="entry name" value="WalR-like"/>
</dbReference>
<reference evidence="9 10" key="1">
    <citation type="submission" date="2020-02" db="EMBL/GenBank/DDBJ databases">
        <title>Whole-genome analyses of novel actinobacteria.</title>
        <authorList>
            <person name="Sahin N."/>
            <person name="Tatar D."/>
        </authorList>
    </citation>
    <scope>NUCLEOTIDE SEQUENCE [LARGE SCALE GENOMIC DNA]</scope>
    <source>
        <strain evidence="9 10">SB3404</strain>
    </source>
</reference>
<keyword evidence="1 5" id="KW-0597">Phosphoprotein</keyword>
<keyword evidence="3 6" id="KW-0238">DNA-binding</keyword>
<organism evidence="9 10">
    <name type="scientific">Streptomyces boncukensis</name>
    <dbReference type="NCBI Taxonomy" id="2711219"/>
    <lineage>
        <taxon>Bacteria</taxon>
        <taxon>Bacillati</taxon>
        <taxon>Actinomycetota</taxon>
        <taxon>Actinomycetes</taxon>
        <taxon>Kitasatosporales</taxon>
        <taxon>Streptomycetaceae</taxon>
        <taxon>Streptomyces</taxon>
    </lineage>
</organism>
<dbReference type="GO" id="GO:0032993">
    <property type="term" value="C:protein-DNA complex"/>
    <property type="evidence" value="ECO:0007669"/>
    <property type="project" value="TreeGrafter"/>
</dbReference>
<evidence type="ECO:0000259" key="7">
    <source>
        <dbReference type="PROSITE" id="PS50110"/>
    </source>
</evidence>
<dbReference type="InterPro" id="IPR011006">
    <property type="entry name" value="CheY-like_superfamily"/>
</dbReference>
<evidence type="ECO:0000313" key="10">
    <source>
        <dbReference type="Proteomes" id="UP000477722"/>
    </source>
</evidence>
<dbReference type="Gene3D" id="6.10.250.690">
    <property type="match status" value="1"/>
</dbReference>
<dbReference type="GO" id="GO:0006355">
    <property type="term" value="P:regulation of DNA-templated transcription"/>
    <property type="evidence" value="ECO:0007669"/>
    <property type="project" value="InterPro"/>
</dbReference>
<keyword evidence="4" id="KW-0804">Transcription</keyword>
<dbReference type="GO" id="GO:0005829">
    <property type="term" value="C:cytosol"/>
    <property type="evidence" value="ECO:0007669"/>
    <property type="project" value="TreeGrafter"/>
</dbReference>
<name>A0A6G4WUY7_9ACTN</name>
<dbReference type="SUPFAM" id="SSF52172">
    <property type="entry name" value="CheY-like"/>
    <property type="match status" value="1"/>
</dbReference>
<feature type="modified residue" description="4-aspartylphosphate" evidence="5">
    <location>
        <position position="49"/>
    </location>
</feature>
<evidence type="ECO:0000256" key="4">
    <source>
        <dbReference type="ARBA" id="ARBA00023163"/>
    </source>
</evidence>
<dbReference type="EMBL" id="JAAKZZ010000086">
    <property type="protein sequence ID" value="NGO68928.1"/>
    <property type="molecule type" value="Genomic_DNA"/>
</dbReference>
<keyword evidence="2" id="KW-0805">Transcription regulation</keyword>
<dbReference type="InterPro" id="IPR001789">
    <property type="entry name" value="Sig_transdc_resp-reg_receiver"/>
</dbReference>
<sequence>MHVLVVEDEKDTAESLVRGLRRHGYDVAAAATGARALGAYADTDLVLLDLELPDIDGLEVCRSIRAACDIPIIAFTDRGTELDRVLGLQAGSDDCLDKPYGFRELIARIDAVMRRARSRPAPPEPVVERGPLRIDTATREVWLHGRWIATSRKEFDLLHYLASHPGVVIPRRRLMAEIWGDPMRHHADCSQVSRTIDTHVSTLRRKLGSGAWIRTVRGVGFTFGQV</sequence>
<dbReference type="PANTHER" id="PTHR48111">
    <property type="entry name" value="REGULATOR OF RPOS"/>
    <property type="match status" value="1"/>
</dbReference>
<dbReference type="Gene3D" id="1.10.10.10">
    <property type="entry name" value="Winged helix-like DNA-binding domain superfamily/Winged helix DNA-binding domain"/>
    <property type="match status" value="1"/>
</dbReference>
<keyword evidence="10" id="KW-1185">Reference proteome</keyword>
<evidence type="ECO:0000259" key="8">
    <source>
        <dbReference type="PROSITE" id="PS51755"/>
    </source>
</evidence>
<dbReference type="InterPro" id="IPR036388">
    <property type="entry name" value="WH-like_DNA-bd_sf"/>
</dbReference>
<feature type="DNA-binding region" description="OmpR/PhoB-type" evidence="6">
    <location>
        <begin position="124"/>
        <end position="225"/>
    </location>
</feature>
<accession>A0A6G4WUY7</accession>
<evidence type="ECO:0000256" key="2">
    <source>
        <dbReference type="ARBA" id="ARBA00023015"/>
    </source>
</evidence>
<dbReference type="PROSITE" id="PS50110">
    <property type="entry name" value="RESPONSE_REGULATORY"/>
    <property type="match status" value="1"/>
</dbReference>
<dbReference type="Pfam" id="PF00072">
    <property type="entry name" value="Response_reg"/>
    <property type="match status" value="1"/>
</dbReference>
<dbReference type="Pfam" id="PF00486">
    <property type="entry name" value="Trans_reg_C"/>
    <property type="match status" value="1"/>
</dbReference>
<feature type="domain" description="OmpR/PhoB-type" evidence="8">
    <location>
        <begin position="124"/>
        <end position="225"/>
    </location>
</feature>
<dbReference type="PROSITE" id="PS51755">
    <property type="entry name" value="OMPR_PHOB"/>
    <property type="match status" value="1"/>
</dbReference>
<dbReference type="Gene3D" id="3.40.50.2300">
    <property type="match status" value="1"/>
</dbReference>
<proteinExistence type="predicted"/>
<dbReference type="InterPro" id="IPR001867">
    <property type="entry name" value="OmpR/PhoB-type_DNA-bd"/>
</dbReference>
<evidence type="ECO:0000256" key="5">
    <source>
        <dbReference type="PROSITE-ProRule" id="PRU00169"/>
    </source>
</evidence>
<comment type="caution">
    <text evidence="9">The sequence shown here is derived from an EMBL/GenBank/DDBJ whole genome shotgun (WGS) entry which is preliminary data.</text>
</comment>
<evidence type="ECO:0000256" key="1">
    <source>
        <dbReference type="ARBA" id="ARBA00022553"/>
    </source>
</evidence>
<evidence type="ECO:0000313" key="9">
    <source>
        <dbReference type="EMBL" id="NGO68928.1"/>
    </source>
</evidence>
<dbReference type="GO" id="GO:0000976">
    <property type="term" value="F:transcription cis-regulatory region binding"/>
    <property type="evidence" value="ECO:0007669"/>
    <property type="project" value="TreeGrafter"/>
</dbReference>